<proteinExistence type="predicted"/>
<reference evidence="2 3" key="1">
    <citation type="submission" date="2020-07" db="EMBL/GenBank/DDBJ databases">
        <title>Gai3-2, isolated from salt lake.</title>
        <authorList>
            <person name="Cui H."/>
            <person name="Shi X."/>
        </authorList>
    </citation>
    <scope>NUCLEOTIDE SEQUENCE [LARGE SCALE GENOMIC DNA]</scope>
    <source>
        <strain evidence="2 3">Gai3-2</strain>
    </source>
</reference>
<dbReference type="EMBL" id="CP058529">
    <property type="protein sequence ID" value="QLG27706.1"/>
    <property type="molecule type" value="Genomic_DNA"/>
</dbReference>
<dbReference type="GeneID" id="56028994"/>
<dbReference type="Gene3D" id="3.50.50.60">
    <property type="entry name" value="FAD/NAD(P)-binding domain"/>
    <property type="match status" value="1"/>
</dbReference>
<dbReference type="InterPro" id="IPR036188">
    <property type="entry name" value="FAD/NAD-bd_sf"/>
</dbReference>
<dbReference type="SUPFAM" id="SSF51905">
    <property type="entry name" value="FAD/NAD(P)-binding domain"/>
    <property type="match status" value="1"/>
</dbReference>
<dbReference type="Gene3D" id="3.30.9.100">
    <property type="match status" value="1"/>
</dbReference>
<evidence type="ECO:0000313" key="2">
    <source>
        <dbReference type="EMBL" id="QLG27706.1"/>
    </source>
</evidence>
<evidence type="ECO:0000259" key="1">
    <source>
        <dbReference type="Pfam" id="PF01494"/>
    </source>
</evidence>
<sequence>MTLATVPRYDRDLLSRRSGHAVVVGASVAGLLAARVLADRFETVTVVDRDSLEGDPVARRGVPQGRHPHALLRAGSATLADLFPGYTEELLSAGGLLIDFAGDVRFYAEGGFLAHGPTRMETCSATRPLIEQVARRRVSELDGVRVRPRCQFTGYLLDEAGTTVEGVAIRAESGYEEIGADLVVDATGRTSRTPAWLAEHGYAPPELDEVRIDLAYSTTYVERPPDDRRTFLVPPASPRTRGGMAAPVEGNRWVVNVQGVHGDDPPTDFAGFSEFVASLPTPELKRLLEDHPRSSEGIECYPFPANRRYRYEDLDRFPDGLLVVGDAIASFNPVYAQGMSVAALEALMLHRALAEGGTEDLARRFFDRAEPVVDAAWTLAVGSDFGFPQTTGPRPRGTALTSRYLSRLARAAHTDGELSSAFVRVLMMERPPTSLLRPGVVWRVLKSAG</sequence>
<keyword evidence="2" id="KW-0503">Monooxygenase</keyword>
<dbReference type="KEGG" id="halg:HUG10_09135"/>
<dbReference type="Proteomes" id="UP000509750">
    <property type="component" value="Chromosome"/>
</dbReference>
<accession>A0A7D5GBQ1</accession>
<name>A0A7D5GBQ1_9EURY</name>
<dbReference type="AlphaFoldDB" id="A0A7D5GBQ1"/>
<keyword evidence="2" id="KW-0560">Oxidoreductase</keyword>
<dbReference type="Pfam" id="PF01494">
    <property type="entry name" value="FAD_binding_3"/>
    <property type="match status" value="1"/>
</dbReference>
<dbReference type="InterPro" id="IPR002938">
    <property type="entry name" value="FAD-bd"/>
</dbReference>
<dbReference type="PANTHER" id="PTHR43422">
    <property type="entry name" value="THIAMINE THIAZOLE SYNTHASE"/>
    <property type="match status" value="1"/>
</dbReference>
<gene>
    <name evidence="2" type="ORF">HUG10_09135</name>
</gene>
<dbReference type="OrthoDB" id="202449at2157"/>
<keyword evidence="3" id="KW-1185">Reference proteome</keyword>
<organism evidence="2 3">
    <name type="scientific">Halorarum halophilum</name>
    <dbReference type="NCBI Taxonomy" id="2743090"/>
    <lineage>
        <taxon>Archaea</taxon>
        <taxon>Methanobacteriati</taxon>
        <taxon>Methanobacteriota</taxon>
        <taxon>Stenosarchaea group</taxon>
        <taxon>Halobacteria</taxon>
        <taxon>Halobacteriales</taxon>
        <taxon>Haloferacaceae</taxon>
        <taxon>Halorarum</taxon>
    </lineage>
</organism>
<feature type="domain" description="FAD-binding" evidence="1">
    <location>
        <begin position="21"/>
        <end position="358"/>
    </location>
</feature>
<protein>
    <submittedName>
        <fullName evidence="2">FAD-dependent monooxygenase</fullName>
    </submittedName>
</protein>
<evidence type="ECO:0000313" key="3">
    <source>
        <dbReference type="Proteomes" id="UP000509750"/>
    </source>
</evidence>
<dbReference type="GO" id="GO:0004497">
    <property type="term" value="F:monooxygenase activity"/>
    <property type="evidence" value="ECO:0007669"/>
    <property type="project" value="UniProtKB-KW"/>
</dbReference>
<dbReference type="GO" id="GO:0071949">
    <property type="term" value="F:FAD binding"/>
    <property type="evidence" value="ECO:0007669"/>
    <property type="project" value="InterPro"/>
</dbReference>
<dbReference type="RefSeq" id="WP_179169281.1">
    <property type="nucleotide sequence ID" value="NZ_CP058529.1"/>
</dbReference>
<dbReference type="PANTHER" id="PTHR43422:SF3">
    <property type="entry name" value="THIAMINE THIAZOLE SYNTHASE"/>
    <property type="match status" value="1"/>
</dbReference>